<dbReference type="AlphaFoldDB" id="A0A317F3U3"/>
<proteinExistence type="predicted"/>
<dbReference type="EMBL" id="QGNY01000002">
    <property type="protein sequence ID" value="PWS32707.1"/>
    <property type="molecule type" value="Genomic_DNA"/>
</dbReference>
<gene>
    <name evidence="1" type="ORF">DF947_06445</name>
</gene>
<organism evidence="1 2">
    <name type="scientific">Pedobacter paludis</name>
    <dbReference type="NCBI Taxonomy" id="2203212"/>
    <lineage>
        <taxon>Bacteria</taxon>
        <taxon>Pseudomonadati</taxon>
        <taxon>Bacteroidota</taxon>
        <taxon>Sphingobacteriia</taxon>
        <taxon>Sphingobacteriales</taxon>
        <taxon>Sphingobacteriaceae</taxon>
        <taxon>Pedobacter</taxon>
    </lineage>
</organism>
<evidence type="ECO:0008006" key="3">
    <source>
        <dbReference type="Google" id="ProtNLM"/>
    </source>
</evidence>
<sequence length="97" mass="11333">MKDIITQIFEIENKIKPEDFAPFKRNFQRIYHELEEEGYIIVNPKDQPYDERDASIEANILNENGSNLRISKVLKPTIYKNEGGNRVLIQKAVVIVE</sequence>
<dbReference type="OrthoDB" id="961030at2"/>
<comment type="caution">
    <text evidence="1">The sequence shown here is derived from an EMBL/GenBank/DDBJ whole genome shotgun (WGS) entry which is preliminary data.</text>
</comment>
<reference evidence="2" key="1">
    <citation type="submission" date="2018-05" db="EMBL/GenBank/DDBJ databases">
        <title>Pedobacter paludis sp. nov., isolated from wetland soil.</title>
        <authorList>
            <person name="Zhang Y."/>
        </authorList>
    </citation>
    <scope>NUCLEOTIDE SEQUENCE [LARGE SCALE GENOMIC DNA]</scope>
    <source>
        <strain evidence="2">R-8</strain>
    </source>
</reference>
<evidence type="ECO:0000313" key="2">
    <source>
        <dbReference type="Proteomes" id="UP000245391"/>
    </source>
</evidence>
<evidence type="ECO:0000313" key="1">
    <source>
        <dbReference type="EMBL" id="PWS32707.1"/>
    </source>
</evidence>
<protein>
    <recommendedName>
        <fullName evidence="3">Nucleotide exchange factor GrpE</fullName>
    </recommendedName>
</protein>
<keyword evidence="2" id="KW-1185">Reference proteome</keyword>
<dbReference type="RefSeq" id="WP_109928879.1">
    <property type="nucleotide sequence ID" value="NZ_QGNY01000002.1"/>
</dbReference>
<name>A0A317F3U3_9SPHI</name>
<accession>A0A317F3U3</accession>
<dbReference type="Proteomes" id="UP000245391">
    <property type="component" value="Unassembled WGS sequence"/>
</dbReference>